<reference evidence="20" key="3">
    <citation type="submission" date="2025-09" db="UniProtKB">
        <authorList>
            <consortium name="Ensembl"/>
        </authorList>
    </citation>
    <scope>IDENTIFICATION</scope>
    <source>
        <strain evidence="20">breed Abyssinian</strain>
    </source>
</reference>
<keyword evidence="13 19" id="KW-0472">Membrane</keyword>
<evidence type="ECO:0000256" key="11">
    <source>
        <dbReference type="ARBA" id="ARBA00023065"/>
    </source>
</evidence>
<evidence type="ECO:0000256" key="2">
    <source>
        <dbReference type="ARBA" id="ARBA00005895"/>
    </source>
</evidence>
<keyword evidence="7" id="KW-0375">Hydrogen ion transport</keyword>
<reference evidence="20 21" key="1">
    <citation type="submission" date="2021-02" db="EMBL/GenBank/DDBJ databases">
        <title>Safari Cat Assemblies.</title>
        <authorList>
            <person name="Bredemeyer K.R."/>
            <person name="Murphy W.J."/>
        </authorList>
    </citation>
    <scope>NUCLEOTIDE SEQUENCE [LARGE SCALE GENOMIC DNA]</scope>
</reference>
<evidence type="ECO:0000313" key="21">
    <source>
        <dbReference type="Proteomes" id="UP000823872"/>
    </source>
</evidence>
<evidence type="ECO:0000256" key="10">
    <source>
        <dbReference type="ARBA" id="ARBA00022990"/>
    </source>
</evidence>
<dbReference type="Ensembl" id="ENSFCTT00005012274.1">
    <property type="protein sequence ID" value="ENSFCTP00005007928.1"/>
    <property type="gene ID" value="ENSFCTG00005004514.1"/>
</dbReference>
<comment type="subunit">
    <text evidence="17">Component of the ATP synthase complex composed at least of ATP5F1A/subunit alpha, ATP5F1B/subunit beta, ATP5MC1/subunit c (homooctomer), MT-ATP6/subunit a, MT-ATP8/subunit 8, ATP5ME/subunit e, ATP5MF/subunit f, ATP5MG/subunit g, ATP5MK/subunit k, ATP5MJ/subunit j, ATP5F1C/subunit gamma, ATP5F1D/subunit delta, ATP5F1E/subunit epsilon, ATP5PF/subunit F6, ATP5PB/subunit b, ATP5PD/subunit d, ATP5PO/subunit OSCP. ATP synthase complex consists of a soluble F(1) head domain (subunits alpha(3) and beta(3)) - the catalytic core - and a membrane F(0) domain - the membrane proton channel (subunits c, a, 8, e, f, g, k and j). These two domains are linked by a central stalk (subunits gamma, delta, and epsilon) rotating inside the F1 region and a stationary peripheral stalk (subunits F6, b, d, and OSCP).</text>
</comment>
<evidence type="ECO:0000256" key="4">
    <source>
        <dbReference type="ARBA" id="ARBA00022547"/>
    </source>
</evidence>
<keyword evidence="6 19" id="KW-0812">Transmembrane</keyword>
<evidence type="ECO:0000313" key="20">
    <source>
        <dbReference type="Ensembl" id="ENSFCTP00005007928.1"/>
    </source>
</evidence>
<keyword evidence="9 19" id="KW-1133">Transmembrane helix</keyword>
<dbReference type="Proteomes" id="UP000823872">
    <property type="component" value="Chromosome E3"/>
</dbReference>
<comment type="similarity">
    <text evidence="2">Belongs to the ATPase F chain family.</text>
</comment>
<dbReference type="InterPro" id="IPR019344">
    <property type="entry name" value="F1F0-ATPsyn_F_prd"/>
</dbReference>
<dbReference type="PANTHER" id="PTHR13080:SF16">
    <property type="entry name" value="ATP SYNTHASE SUBUNIT F, MITOCHONDRIAL"/>
    <property type="match status" value="1"/>
</dbReference>
<gene>
    <name evidence="20" type="primary">ATP5MF</name>
</gene>
<comment type="function">
    <text evidence="16">Subunit f, of the mitochondrial membrane ATP synthase complex (F(1)F(0) ATP synthase or Complex V) that produces ATP from ADP in the presence of a proton gradient across the membrane which is generated by electron transport complexes of the respiratory chain. ATP synthase complex consist of a soluble F(1) head domain - the catalytic core - and a membrane F(1) domain - the membrane proton channel. These two domains are linked by a central stalk rotating inside the F(1) region and a stationary peripheral stalk. During catalysis, ATP synthesis in the catalytic domain of F(1) is coupled via a rotary mechanism of the central stalk subunits to proton translocation. In vivo, can only synthesize ATP although its ATP hydrolase activity can be activated artificially in vitro. Part of the complex F(0) domain.</text>
</comment>
<evidence type="ECO:0000256" key="8">
    <source>
        <dbReference type="ARBA" id="ARBA00022792"/>
    </source>
</evidence>
<keyword evidence="3" id="KW-0813">Transport</keyword>
<accession>A0ABI7WD03</accession>
<dbReference type="PANTHER" id="PTHR13080">
    <property type="entry name" value="ATP SYNTHASE F CHAIN, MITOCHONDRIAL-RELATED"/>
    <property type="match status" value="1"/>
</dbReference>
<evidence type="ECO:0000256" key="16">
    <source>
        <dbReference type="ARBA" id="ARBA00054012"/>
    </source>
</evidence>
<reference evidence="20" key="2">
    <citation type="submission" date="2025-08" db="UniProtKB">
        <authorList>
            <consortium name="Ensembl"/>
        </authorList>
    </citation>
    <scope>IDENTIFICATION</scope>
    <source>
        <strain evidence="20">breed Abyssinian</strain>
    </source>
</reference>
<evidence type="ECO:0000256" key="14">
    <source>
        <dbReference type="ARBA" id="ARBA00023310"/>
    </source>
</evidence>
<evidence type="ECO:0000256" key="9">
    <source>
        <dbReference type="ARBA" id="ARBA00022989"/>
    </source>
</evidence>
<keyword evidence="11" id="KW-0406">Ion transport</keyword>
<comment type="subcellular location">
    <subcellularLocation>
        <location evidence="1">Mitochondrion inner membrane</location>
        <topology evidence="1">Single-pass membrane protein</topology>
    </subcellularLocation>
</comment>
<evidence type="ECO:0000256" key="17">
    <source>
        <dbReference type="ARBA" id="ARBA00064647"/>
    </source>
</evidence>
<evidence type="ECO:0000256" key="18">
    <source>
        <dbReference type="ARBA" id="ARBA00070733"/>
    </source>
</evidence>
<name>A0ABI7WD03_FELCA</name>
<keyword evidence="5" id="KW-0597">Phosphoprotein</keyword>
<keyword evidence="14" id="KW-0066">ATP synthesis</keyword>
<dbReference type="Pfam" id="PF10206">
    <property type="entry name" value="WRW"/>
    <property type="match status" value="1"/>
</dbReference>
<keyword evidence="10" id="KW-0007">Acetylation</keyword>
<evidence type="ECO:0000256" key="15">
    <source>
        <dbReference type="ARBA" id="ARBA00032201"/>
    </source>
</evidence>
<organism evidence="20 21">
    <name type="scientific">Felis catus</name>
    <name type="common">Cat</name>
    <name type="synonym">Felis silvestris catus</name>
    <dbReference type="NCBI Taxonomy" id="9685"/>
    <lineage>
        <taxon>Eukaryota</taxon>
        <taxon>Metazoa</taxon>
        <taxon>Chordata</taxon>
        <taxon>Craniata</taxon>
        <taxon>Vertebrata</taxon>
        <taxon>Euteleostomi</taxon>
        <taxon>Mammalia</taxon>
        <taxon>Eutheria</taxon>
        <taxon>Laurasiatheria</taxon>
        <taxon>Carnivora</taxon>
        <taxon>Feliformia</taxon>
        <taxon>Felidae</taxon>
        <taxon>Felinae</taxon>
        <taxon>Felis</taxon>
    </lineage>
</organism>
<feature type="transmembrane region" description="Helical" evidence="19">
    <location>
        <begin position="81"/>
        <end position="99"/>
    </location>
</feature>
<evidence type="ECO:0000256" key="6">
    <source>
        <dbReference type="ARBA" id="ARBA00022692"/>
    </source>
</evidence>
<evidence type="ECO:0000256" key="13">
    <source>
        <dbReference type="ARBA" id="ARBA00023136"/>
    </source>
</evidence>
<protein>
    <recommendedName>
        <fullName evidence="18">ATP synthase F(0) complex subunit f, mitochondrial</fullName>
    </recommendedName>
    <alternativeName>
        <fullName evidence="15">ATP synthase membrane subunit f</fullName>
    </alternativeName>
</protein>
<keyword evidence="21" id="KW-1185">Reference proteome</keyword>
<keyword evidence="8" id="KW-0999">Mitochondrion inner membrane</keyword>
<evidence type="ECO:0000256" key="1">
    <source>
        <dbReference type="ARBA" id="ARBA00004434"/>
    </source>
</evidence>
<keyword evidence="12" id="KW-0496">Mitochondrion</keyword>
<evidence type="ECO:0000256" key="12">
    <source>
        <dbReference type="ARBA" id="ARBA00023128"/>
    </source>
</evidence>
<keyword evidence="4" id="KW-0138">CF(0)</keyword>
<sequence>MASPASALLPKAEAQIKLPEELTPRMCVTPLPVKEKKLMDVKLGELPGWILMRDFTPRGIAGAFQRGYYRYYNKYVNVKKGSVAGISMVLAAYVLFNYCRCYKELKHERLRKYH</sequence>
<evidence type="ECO:0000256" key="5">
    <source>
        <dbReference type="ARBA" id="ARBA00022553"/>
    </source>
</evidence>
<evidence type="ECO:0000256" key="19">
    <source>
        <dbReference type="SAM" id="Phobius"/>
    </source>
</evidence>
<evidence type="ECO:0000256" key="7">
    <source>
        <dbReference type="ARBA" id="ARBA00022781"/>
    </source>
</evidence>
<evidence type="ECO:0000256" key="3">
    <source>
        <dbReference type="ARBA" id="ARBA00022448"/>
    </source>
</evidence>
<proteinExistence type="inferred from homology"/>
<dbReference type="GeneTree" id="ENSGT00510000046986"/>